<evidence type="ECO:0000313" key="2">
    <source>
        <dbReference type="EMBL" id="KAF2182194.1"/>
    </source>
</evidence>
<proteinExistence type="predicted"/>
<keyword evidence="1" id="KW-0732">Signal</keyword>
<dbReference type="Proteomes" id="UP000800200">
    <property type="component" value="Unassembled WGS sequence"/>
</dbReference>
<gene>
    <name evidence="2" type="ORF">K469DRAFT_246328</name>
</gene>
<organism evidence="2 3">
    <name type="scientific">Zopfia rhizophila CBS 207.26</name>
    <dbReference type="NCBI Taxonomy" id="1314779"/>
    <lineage>
        <taxon>Eukaryota</taxon>
        <taxon>Fungi</taxon>
        <taxon>Dikarya</taxon>
        <taxon>Ascomycota</taxon>
        <taxon>Pezizomycotina</taxon>
        <taxon>Dothideomycetes</taxon>
        <taxon>Dothideomycetes incertae sedis</taxon>
        <taxon>Zopfiaceae</taxon>
        <taxon>Zopfia</taxon>
    </lineage>
</organism>
<protein>
    <recommendedName>
        <fullName evidence="4">Secreted protein</fullName>
    </recommendedName>
</protein>
<evidence type="ECO:0008006" key="4">
    <source>
        <dbReference type="Google" id="ProtNLM"/>
    </source>
</evidence>
<sequence>MRTRSTCFASDSPAWAILLAASLPTFASKNMYKNFSCLIPPTTQKAGKQAQPKLQLRSRNKCDAPVIIQVPIDNRVVLIIQQAEMVLRGRNKPKSIGALTARVRS</sequence>
<accession>A0A6A6DRJ1</accession>
<dbReference type="AlphaFoldDB" id="A0A6A6DRJ1"/>
<name>A0A6A6DRJ1_9PEZI</name>
<feature type="signal peptide" evidence="1">
    <location>
        <begin position="1"/>
        <end position="27"/>
    </location>
</feature>
<reference evidence="2" key="1">
    <citation type="journal article" date="2020" name="Stud. Mycol.">
        <title>101 Dothideomycetes genomes: a test case for predicting lifestyles and emergence of pathogens.</title>
        <authorList>
            <person name="Haridas S."/>
            <person name="Albert R."/>
            <person name="Binder M."/>
            <person name="Bloem J."/>
            <person name="Labutti K."/>
            <person name="Salamov A."/>
            <person name="Andreopoulos B."/>
            <person name="Baker S."/>
            <person name="Barry K."/>
            <person name="Bills G."/>
            <person name="Bluhm B."/>
            <person name="Cannon C."/>
            <person name="Castanera R."/>
            <person name="Culley D."/>
            <person name="Daum C."/>
            <person name="Ezra D."/>
            <person name="Gonzalez J."/>
            <person name="Henrissat B."/>
            <person name="Kuo A."/>
            <person name="Liang C."/>
            <person name="Lipzen A."/>
            <person name="Lutzoni F."/>
            <person name="Magnuson J."/>
            <person name="Mondo S."/>
            <person name="Nolan M."/>
            <person name="Ohm R."/>
            <person name="Pangilinan J."/>
            <person name="Park H.-J."/>
            <person name="Ramirez L."/>
            <person name="Alfaro M."/>
            <person name="Sun H."/>
            <person name="Tritt A."/>
            <person name="Yoshinaga Y."/>
            <person name="Zwiers L.-H."/>
            <person name="Turgeon B."/>
            <person name="Goodwin S."/>
            <person name="Spatafora J."/>
            <person name="Crous P."/>
            <person name="Grigoriev I."/>
        </authorList>
    </citation>
    <scope>NUCLEOTIDE SEQUENCE</scope>
    <source>
        <strain evidence="2">CBS 207.26</strain>
    </source>
</reference>
<keyword evidence="3" id="KW-1185">Reference proteome</keyword>
<evidence type="ECO:0000313" key="3">
    <source>
        <dbReference type="Proteomes" id="UP000800200"/>
    </source>
</evidence>
<feature type="chain" id="PRO_5025620986" description="Secreted protein" evidence="1">
    <location>
        <begin position="28"/>
        <end position="105"/>
    </location>
</feature>
<evidence type="ECO:0000256" key="1">
    <source>
        <dbReference type="SAM" id="SignalP"/>
    </source>
</evidence>
<dbReference type="EMBL" id="ML994649">
    <property type="protein sequence ID" value="KAF2182194.1"/>
    <property type="molecule type" value="Genomic_DNA"/>
</dbReference>